<dbReference type="AlphaFoldDB" id="A0A016URT3"/>
<comment type="caution">
    <text evidence="1">The sequence shown here is derived from an EMBL/GenBank/DDBJ whole genome shotgun (WGS) entry which is preliminary data.</text>
</comment>
<proteinExistence type="predicted"/>
<organism evidence="1 2">
    <name type="scientific">Ancylostoma ceylanicum</name>
    <dbReference type="NCBI Taxonomy" id="53326"/>
    <lineage>
        <taxon>Eukaryota</taxon>
        <taxon>Metazoa</taxon>
        <taxon>Ecdysozoa</taxon>
        <taxon>Nematoda</taxon>
        <taxon>Chromadorea</taxon>
        <taxon>Rhabditida</taxon>
        <taxon>Rhabditina</taxon>
        <taxon>Rhabditomorpha</taxon>
        <taxon>Strongyloidea</taxon>
        <taxon>Ancylostomatidae</taxon>
        <taxon>Ancylostomatinae</taxon>
        <taxon>Ancylostoma</taxon>
    </lineage>
</organism>
<keyword evidence="2" id="KW-1185">Reference proteome</keyword>
<dbReference type="EMBL" id="JARK01001365">
    <property type="protein sequence ID" value="EYC17915.1"/>
    <property type="molecule type" value="Genomic_DNA"/>
</dbReference>
<sequence length="119" mass="14062">MPRIAKGRELFNISHIATLHHCPRHLKHFTSEEDRRLMDALLTLNHLDRAELKKSTYILNTFVLPSFLLSREREGERESMALWRWSGTGLKLRHMVAGKERNQFGIFVSLLFEEPFILY</sequence>
<name>A0A016URT3_9BILA</name>
<protein>
    <submittedName>
        <fullName evidence="1">Uncharacterized protein</fullName>
    </submittedName>
</protein>
<reference evidence="2" key="1">
    <citation type="journal article" date="2015" name="Nat. Genet.">
        <title>The genome and transcriptome of the zoonotic hookworm Ancylostoma ceylanicum identify infection-specific gene families.</title>
        <authorList>
            <person name="Schwarz E.M."/>
            <person name="Hu Y."/>
            <person name="Antoshechkin I."/>
            <person name="Miller M.M."/>
            <person name="Sternberg P.W."/>
            <person name="Aroian R.V."/>
        </authorList>
    </citation>
    <scope>NUCLEOTIDE SEQUENCE</scope>
    <source>
        <strain evidence="2">HY135</strain>
    </source>
</reference>
<dbReference type="Proteomes" id="UP000024635">
    <property type="component" value="Unassembled WGS sequence"/>
</dbReference>
<evidence type="ECO:0000313" key="2">
    <source>
        <dbReference type="Proteomes" id="UP000024635"/>
    </source>
</evidence>
<accession>A0A016URT3</accession>
<evidence type="ECO:0000313" key="1">
    <source>
        <dbReference type="EMBL" id="EYC17915.1"/>
    </source>
</evidence>
<gene>
    <name evidence="1" type="primary">Acey_s0029.g1956</name>
    <name evidence="1" type="ORF">Y032_0029g1956</name>
</gene>